<dbReference type="OrthoDB" id="5085168at2759"/>
<dbReference type="Proteomes" id="UP000241587">
    <property type="component" value="Unassembled WGS sequence"/>
</dbReference>
<dbReference type="AlphaFoldDB" id="A0A2T4H069"/>
<protein>
    <submittedName>
        <fullName evidence="1">Uncharacterized protein</fullName>
    </submittedName>
</protein>
<gene>
    <name evidence="1" type="ORF">FCULG_00008097</name>
</gene>
<accession>A0A2T4H069</accession>
<comment type="caution">
    <text evidence="1">The sequence shown here is derived from an EMBL/GenBank/DDBJ whole genome shotgun (WGS) entry which is preliminary data.</text>
</comment>
<evidence type="ECO:0000313" key="2">
    <source>
        <dbReference type="Proteomes" id="UP000241587"/>
    </source>
</evidence>
<proteinExistence type="predicted"/>
<keyword evidence="2" id="KW-1185">Reference proteome</keyword>
<organism evidence="1 2">
    <name type="scientific">Fusarium culmorum</name>
    <dbReference type="NCBI Taxonomy" id="5516"/>
    <lineage>
        <taxon>Eukaryota</taxon>
        <taxon>Fungi</taxon>
        <taxon>Dikarya</taxon>
        <taxon>Ascomycota</taxon>
        <taxon>Pezizomycotina</taxon>
        <taxon>Sordariomycetes</taxon>
        <taxon>Hypocreomycetidae</taxon>
        <taxon>Hypocreales</taxon>
        <taxon>Nectriaceae</taxon>
        <taxon>Fusarium</taxon>
    </lineage>
</organism>
<reference evidence="1 2" key="1">
    <citation type="submission" date="2018-02" db="EMBL/GenBank/DDBJ databases">
        <title>Fusarium culmorum secondary metabolites in fungal-bacterial-plant interactions.</title>
        <authorList>
            <person name="Schmidt R."/>
        </authorList>
    </citation>
    <scope>NUCLEOTIDE SEQUENCE [LARGE SCALE GENOMIC DNA]</scope>
    <source>
        <strain evidence="1 2">PV</strain>
    </source>
</reference>
<dbReference type="EMBL" id="PVEM01000003">
    <property type="protein sequence ID" value="PTD09213.1"/>
    <property type="molecule type" value="Genomic_DNA"/>
</dbReference>
<dbReference type="OMA" id="PLCMQAT"/>
<sequence>MDAFARRFLNDGICKAQSIRDPPNPQVKAAPLCMQATTAAFREREVTETETVDVSNTVFSKKNVSRLTKKAVNGSDTDVLGSKLAPSGRDEIKSSVPMPKLEVPLVNVNMSLLEGRALVADLVISAQ</sequence>
<evidence type="ECO:0000313" key="1">
    <source>
        <dbReference type="EMBL" id="PTD09213.1"/>
    </source>
</evidence>
<name>A0A2T4H069_FUSCU</name>